<comment type="caution">
    <text evidence="3">The sequence shown here is derived from an EMBL/GenBank/DDBJ whole genome shotgun (WGS) entry which is preliminary data.</text>
</comment>
<dbReference type="GO" id="GO:0004674">
    <property type="term" value="F:protein serine/threonine kinase activity"/>
    <property type="evidence" value="ECO:0007669"/>
    <property type="project" value="UniProtKB-KW"/>
</dbReference>
<keyword evidence="1" id="KW-0723">Serine/threonine-protein kinase</keyword>
<sequence length="135" mass="14740">MPISRERLFERRRASVAAARAFVVEVLRAAGVEDRVEDVRLCTSELATNALRHGSPPGRNVLVRAEVDEMRLRIEVHDAGAGRPGVRTPDDEAADGRGLFLVAHLSDDWGVSSRTGVGKAVWAEFKLVPSTPPPY</sequence>
<keyword evidence="3" id="KW-0547">Nucleotide-binding</keyword>
<dbReference type="InterPro" id="IPR003594">
    <property type="entry name" value="HATPase_dom"/>
</dbReference>
<dbReference type="EMBL" id="BJMM01000004">
    <property type="protein sequence ID" value="GEB48944.1"/>
    <property type="molecule type" value="Genomic_DNA"/>
</dbReference>
<reference evidence="3 4" key="1">
    <citation type="submission" date="2019-06" db="EMBL/GenBank/DDBJ databases">
        <title>Whole genome shotgun sequence of Streptomyces cacaoi subsp. cacaoi NBRC 12748.</title>
        <authorList>
            <person name="Hosoyama A."/>
            <person name="Uohara A."/>
            <person name="Ohji S."/>
            <person name="Ichikawa N."/>
        </authorList>
    </citation>
    <scope>NUCLEOTIDE SEQUENCE [LARGE SCALE GENOMIC DNA]</scope>
    <source>
        <strain evidence="3 4">NBRC 12748</strain>
    </source>
</reference>
<feature type="domain" description="Histidine kinase/HSP90-like ATPase" evidence="2">
    <location>
        <begin position="11"/>
        <end position="123"/>
    </location>
</feature>
<keyword evidence="1" id="KW-0808">Transferase</keyword>
<dbReference type="InterPro" id="IPR036890">
    <property type="entry name" value="HATPase_C_sf"/>
</dbReference>
<dbReference type="Pfam" id="PF13581">
    <property type="entry name" value="HATPase_c_2"/>
    <property type="match status" value="1"/>
</dbReference>
<dbReference type="PANTHER" id="PTHR35526">
    <property type="entry name" value="ANTI-SIGMA-F FACTOR RSBW-RELATED"/>
    <property type="match status" value="1"/>
</dbReference>
<dbReference type="SUPFAM" id="SSF55874">
    <property type="entry name" value="ATPase domain of HSP90 chaperone/DNA topoisomerase II/histidine kinase"/>
    <property type="match status" value="1"/>
</dbReference>
<dbReference type="GO" id="GO:0005524">
    <property type="term" value="F:ATP binding"/>
    <property type="evidence" value="ECO:0007669"/>
    <property type="project" value="UniProtKB-KW"/>
</dbReference>
<gene>
    <name evidence="3" type="ORF">SCA03_14950</name>
</gene>
<organism evidence="3 4">
    <name type="scientific">Streptomyces cacaoi</name>
    <dbReference type="NCBI Taxonomy" id="1898"/>
    <lineage>
        <taxon>Bacteria</taxon>
        <taxon>Bacillati</taxon>
        <taxon>Actinomycetota</taxon>
        <taxon>Actinomycetes</taxon>
        <taxon>Kitasatosporales</taxon>
        <taxon>Streptomycetaceae</taxon>
        <taxon>Streptomyces</taxon>
    </lineage>
</organism>
<keyword evidence="1" id="KW-0418">Kinase</keyword>
<dbReference type="Proteomes" id="UP000319210">
    <property type="component" value="Unassembled WGS sequence"/>
</dbReference>
<proteinExistence type="predicted"/>
<dbReference type="RefSeq" id="WP_230988518.1">
    <property type="nucleotide sequence ID" value="NZ_BJMM01000004.1"/>
</dbReference>
<keyword evidence="4" id="KW-1185">Reference proteome</keyword>
<dbReference type="CDD" id="cd16936">
    <property type="entry name" value="HATPase_RsbW-like"/>
    <property type="match status" value="1"/>
</dbReference>
<evidence type="ECO:0000256" key="1">
    <source>
        <dbReference type="ARBA" id="ARBA00022527"/>
    </source>
</evidence>
<protein>
    <submittedName>
        <fullName evidence="3">ATP-binding protein</fullName>
    </submittedName>
</protein>
<evidence type="ECO:0000259" key="2">
    <source>
        <dbReference type="Pfam" id="PF13581"/>
    </source>
</evidence>
<name>A0A4Y3QU62_STRCI</name>
<dbReference type="AlphaFoldDB" id="A0A4Y3QU62"/>
<accession>A0A4Y3QU62</accession>
<dbReference type="Gene3D" id="3.30.565.10">
    <property type="entry name" value="Histidine kinase-like ATPase, C-terminal domain"/>
    <property type="match status" value="1"/>
</dbReference>
<evidence type="ECO:0000313" key="4">
    <source>
        <dbReference type="Proteomes" id="UP000319210"/>
    </source>
</evidence>
<evidence type="ECO:0000313" key="3">
    <source>
        <dbReference type="EMBL" id="GEB48944.1"/>
    </source>
</evidence>
<dbReference type="InterPro" id="IPR050267">
    <property type="entry name" value="Anti-sigma-factor_SerPK"/>
</dbReference>
<dbReference type="PANTHER" id="PTHR35526:SF3">
    <property type="entry name" value="ANTI-SIGMA-F FACTOR RSBW"/>
    <property type="match status" value="1"/>
</dbReference>
<keyword evidence="3" id="KW-0067">ATP-binding</keyword>